<feature type="domain" description="E3 ubiquitin-protein ligase Sina-like RING finger" evidence="4">
    <location>
        <begin position="19"/>
        <end position="53"/>
    </location>
</feature>
<proteinExistence type="predicted"/>
<dbReference type="SUPFAM" id="SSF57850">
    <property type="entry name" value="RING/U-box"/>
    <property type="match status" value="1"/>
</dbReference>
<dbReference type="GO" id="GO:0008270">
    <property type="term" value="F:zinc ion binding"/>
    <property type="evidence" value="ECO:0007669"/>
    <property type="project" value="UniProtKB-KW"/>
</dbReference>
<reference evidence="5" key="1">
    <citation type="submission" date="2021-09" db="EMBL/GenBank/DDBJ databases">
        <authorList>
            <consortium name="AG Swart"/>
            <person name="Singh M."/>
            <person name="Singh A."/>
            <person name="Seah K."/>
            <person name="Emmerich C."/>
        </authorList>
    </citation>
    <scope>NUCLEOTIDE SEQUENCE</scope>
    <source>
        <strain evidence="5">ATCC30299</strain>
    </source>
</reference>
<dbReference type="Gene3D" id="3.30.40.10">
    <property type="entry name" value="Zinc/RING finger domain, C3HC4 (zinc finger)"/>
    <property type="match status" value="2"/>
</dbReference>
<dbReference type="EMBL" id="CAJZBQ010000017">
    <property type="protein sequence ID" value="CAG9316847.1"/>
    <property type="molecule type" value="Genomic_DNA"/>
</dbReference>
<evidence type="ECO:0000313" key="6">
    <source>
        <dbReference type="Proteomes" id="UP001162131"/>
    </source>
</evidence>
<keyword evidence="2" id="KW-0863">Zinc-finger</keyword>
<name>A0AAU9IT08_9CILI</name>
<accession>A0AAU9IT08</accession>
<organism evidence="5 6">
    <name type="scientific">Blepharisma stoltei</name>
    <dbReference type="NCBI Taxonomy" id="1481888"/>
    <lineage>
        <taxon>Eukaryota</taxon>
        <taxon>Sar</taxon>
        <taxon>Alveolata</taxon>
        <taxon>Ciliophora</taxon>
        <taxon>Postciliodesmatophora</taxon>
        <taxon>Heterotrichea</taxon>
        <taxon>Heterotrichida</taxon>
        <taxon>Blepharismidae</taxon>
        <taxon>Blepharisma</taxon>
    </lineage>
</organism>
<evidence type="ECO:0000256" key="1">
    <source>
        <dbReference type="ARBA" id="ARBA00022723"/>
    </source>
</evidence>
<dbReference type="GO" id="GO:0061630">
    <property type="term" value="F:ubiquitin protein ligase activity"/>
    <property type="evidence" value="ECO:0007669"/>
    <property type="project" value="TreeGrafter"/>
</dbReference>
<evidence type="ECO:0000256" key="3">
    <source>
        <dbReference type="ARBA" id="ARBA00022833"/>
    </source>
</evidence>
<dbReference type="GO" id="GO:0005737">
    <property type="term" value="C:cytoplasm"/>
    <property type="evidence" value="ECO:0007669"/>
    <property type="project" value="TreeGrafter"/>
</dbReference>
<keyword evidence="6" id="KW-1185">Reference proteome</keyword>
<gene>
    <name evidence="5" type="ORF">BSTOLATCC_MIC17480</name>
</gene>
<comment type="caution">
    <text evidence="5">The sequence shown here is derived from an EMBL/GenBank/DDBJ whole genome shotgun (WGS) entry which is preliminary data.</text>
</comment>
<evidence type="ECO:0000256" key="2">
    <source>
        <dbReference type="ARBA" id="ARBA00022771"/>
    </source>
</evidence>
<evidence type="ECO:0000259" key="4">
    <source>
        <dbReference type="Pfam" id="PF21362"/>
    </source>
</evidence>
<dbReference type="InterPro" id="IPR013083">
    <property type="entry name" value="Znf_RING/FYVE/PHD"/>
</dbReference>
<dbReference type="Pfam" id="PF21362">
    <property type="entry name" value="Sina_RING"/>
    <property type="match status" value="1"/>
</dbReference>
<dbReference type="PANTHER" id="PTHR10315:SF117">
    <property type="entry name" value="RING-TYPE E3 UBIQUITIN TRANSFERASE"/>
    <property type="match status" value="1"/>
</dbReference>
<sequence>MEREDSLQIDKLLLSSLECPACSKLFMPPVYQCFNGHSICKTCSETKATCPECSLPLQNKFRNIALERMLESIEVVCSFKGCGKRLVLSQKRTHEQVCTFNPNIPCIFDECQWAGECLIDHITLVHQVKQFEMASSGSVRGWNSKTWRMADWGYSIWKFADDVIINKSFCSGDTFYLHLYDMGIRRRTLRLTTVNPEYQVDFFVKSEPIQYFKNKYTALPFHISIKIAEKYILESADELEEGYKRLSIRVEILGDQ</sequence>
<dbReference type="SUPFAM" id="SSF49599">
    <property type="entry name" value="TRAF domain-like"/>
    <property type="match status" value="1"/>
</dbReference>
<keyword evidence="1" id="KW-0479">Metal-binding</keyword>
<dbReference type="PANTHER" id="PTHR10315">
    <property type="entry name" value="E3 UBIQUITIN PROTEIN LIGASE SIAH"/>
    <property type="match status" value="1"/>
</dbReference>
<keyword evidence="3" id="KW-0862">Zinc</keyword>
<dbReference type="AlphaFoldDB" id="A0AAU9IT08"/>
<dbReference type="InterPro" id="IPR052088">
    <property type="entry name" value="E3_ubiquitin-ligase_SINA"/>
</dbReference>
<dbReference type="Proteomes" id="UP001162131">
    <property type="component" value="Unassembled WGS sequence"/>
</dbReference>
<protein>
    <recommendedName>
        <fullName evidence="4">E3 ubiquitin-protein ligase Sina-like RING finger domain-containing protein</fullName>
    </recommendedName>
</protein>
<dbReference type="InterPro" id="IPR049548">
    <property type="entry name" value="Sina-like_RING"/>
</dbReference>
<evidence type="ECO:0000313" key="5">
    <source>
        <dbReference type="EMBL" id="CAG9316847.1"/>
    </source>
</evidence>